<evidence type="ECO:0000259" key="2">
    <source>
        <dbReference type="Pfam" id="PF13243"/>
    </source>
</evidence>
<sequence length="591" mass="61004">MSVDGLLATTGPGTRTGAGTGTENRPGIGTEIGLGIGTGIGTGIDAAAEARELVAGLLAEPWGQVSASPYETGRVVSLAPWLAGHAERVEFLLAAQRPDGGWSPSGDHAFVPTLSAVEALLAELGRDGAASPALLAKAADRGLEAIRNWSFTATWPPDTPAIELIVSSLLALIDGHLGGEGPKPPPGMGDAKLTAVRAWLASGAAIPQKLVHALEVAGPEATAASGIRPTPMPGGMAAAGASPGASAAWLAASSELRPGTVNASGVTAASGTVSGAATVSGAGRVSGAGDRDAWRDGDEAAVRRYLEAVVASTGGPVPCTTPITVFERGWTLSWLRRAGIPVDVPPELVASLRDGLGPDGVATGPGLPADADTTSVALYALALLGEPREPEGLWPFELETHFCTWRGEEGMSPTTNAHVLDAFGEYLRRCGGEPRHAAVVAKLVAWLRDRQEADGSWTDRWHVSPYYATACCAIALREFGGGRSADAVGAAVDWVLGTQRGDGSWGRWGGTAEETAYALQTLLLAGTTREERWREAVERGYRHLLTVRDGEAPSLWVDKDLYLPVAIVRAAVLGALHLARRALAIPAGDSY</sequence>
<feature type="compositionally biased region" description="Low complexity" evidence="1">
    <location>
        <begin position="1"/>
        <end position="13"/>
    </location>
</feature>
<keyword evidence="4" id="KW-1185">Reference proteome</keyword>
<proteinExistence type="predicted"/>
<feature type="region of interest" description="Disordered" evidence="1">
    <location>
        <begin position="1"/>
        <end position="27"/>
    </location>
</feature>
<evidence type="ECO:0000313" key="3">
    <source>
        <dbReference type="EMBL" id="MFB9676336.1"/>
    </source>
</evidence>
<protein>
    <submittedName>
        <fullName evidence="3">Prenyltransferase/squalene oxidase repeat-containing protein</fullName>
    </submittedName>
</protein>
<dbReference type="EMBL" id="JBHMBS010000005">
    <property type="protein sequence ID" value="MFB9676336.1"/>
    <property type="molecule type" value="Genomic_DNA"/>
</dbReference>
<dbReference type="Gene3D" id="1.50.10.20">
    <property type="match status" value="1"/>
</dbReference>
<dbReference type="SUPFAM" id="SSF48239">
    <property type="entry name" value="Terpenoid cyclases/Protein prenyltransferases"/>
    <property type="match status" value="1"/>
</dbReference>
<dbReference type="InterPro" id="IPR032696">
    <property type="entry name" value="SQ_cyclase_C"/>
</dbReference>
<accession>A0ABV5TDG0</accession>
<dbReference type="RefSeq" id="WP_344745167.1">
    <property type="nucleotide sequence ID" value="NZ_BAAAWW010000060.1"/>
</dbReference>
<dbReference type="Proteomes" id="UP001589610">
    <property type="component" value="Unassembled WGS sequence"/>
</dbReference>
<dbReference type="PANTHER" id="PTHR31739">
    <property type="entry name" value="ENT-COPALYL DIPHOSPHATE SYNTHASE, CHLOROPLASTIC"/>
    <property type="match status" value="1"/>
</dbReference>
<dbReference type="PANTHER" id="PTHR31739:SF25">
    <property type="entry name" value="(E,E)-GERANYLLINALOOL SYNTHASE"/>
    <property type="match status" value="1"/>
</dbReference>
<dbReference type="InterPro" id="IPR008930">
    <property type="entry name" value="Terpenoid_cyclase/PrenylTrfase"/>
</dbReference>
<organism evidence="3 4">
    <name type="scientific">Streptosporangium vulgare</name>
    <dbReference type="NCBI Taxonomy" id="46190"/>
    <lineage>
        <taxon>Bacteria</taxon>
        <taxon>Bacillati</taxon>
        <taxon>Actinomycetota</taxon>
        <taxon>Actinomycetes</taxon>
        <taxon>Streptosporangiales</taxon>
        <taxon>Streptosporangiaceae</taxon>
        <taxon>Streptosporangium</taxon>
    </lineage>
</organism>
<feature type="domain" description="Squalene cyclase C-terminal" evidence="2">
    <location>
        <begin position="417"/>
        <end position="545"/>
    </location>
</feature>
<dbReference type="InterPro" id="IPR050148">
    <property type="entry name" value="Terpene_synthase-like"/>
</dbReference>
<gene>
    <name evidence="3" type="ORF">ACFFRH_12645</name>
</gene>
<evidence type="ECO:0000313" key="4">
    <source>
        <dbReference type="Proteomes" id="UP001589610"/>
    </source>
</evidence>
<reference evidence="3 4" key="1">
    <citation type="submission" date="2024-09" db="EMBL/GenBank/DDBJ databases">
        <authorList>
            <person name="Sun Q."/>
            <person name="Mori K."/>
        </authorList>
    </citation>
    <scope>NUCLEOTIDE SEQUENCE [LARGE SCALE GENOMIC DNA]</scope>
    <source>
        <strain evidence="3 4">JCM 3028</strain>
    </source>
</reference>
<name>A0ABV5TDG0_9ACTN</name>
<evidence type="ECO:0000256" key="1">
    <source>
        <dbReference type="SAM" id="MobiDB-lite"/>
    </source>
</evidence>
<dbReference type="Pfam" id="PF13243">
    <property type="entry name" value="SQHop_cyclase_C"/>
    <property type="match status" value="1"/>
</dbReference>
<comment type="caution">
    <text evidence="3">The sequence shown here is derived from an EMBL/GenBank/DDBJ whole genome shotgun (WGS) entry which is preliminary data.</text>
</comment>